<evidence type="ECO:0000259" key="4">
    <source>
        <dbReference type="Pfam" id="PF13873"/>
    </source>
</evidence>
<dbReference type="Proteomes" id="UP000887566">
    <property type="component" value="Unplaced"/>
</dbReference>
<evidence type="ECO:0000256" key="2">
    <source>
        <dbReference type="ARBA" id="ARBA00016807"/>
    </source>
</evidence>
<name>A0A914X2Z1_9BILA</name>
<evidence type="ECO:0000256" key="3">
    <source>
        <dbReference type="ARBA" id="ARBA00025466"/>
    </source>
</evidence>
<accession>A0A914X2Z1</accession>
<keyword evidence="5" id="KW-1185">Reference proteome</keyword>
<comment type="function">
    <text evidence="3">Involved in transvection phenomena (= synapsis-dependent gene expression), where the synaptic pairing of chromosomes carrying genes with which zeste interacts influences the expression of these genes. Zeste binds to DNA and stimulates transcription from a nearby promoter.</text>
</comment>
<dbReference type="WBParaSite" id="PSAMB.scaffold643size44716.g7693.t1">
    <property type="protein sequence ID" value="PSAMB.scaffold643size44716.g7693.t1"/>
    <property type="gene ID" value="PSAMB.scaffold643size44716.g7693"/>
</dbReference>
<comment type="subunit">
    <text evidence="1">Self-associates forming complexes of several hundred monomers.</text>
</comment>
<reference evidence="6" key="1">
    <citation type="submission" date="2022-11" db="UniProtKB">
        <authorList>
            <consortium name="WormBaseParasite"/>
        </authorList>
    </citation>
    <scope>IDENTIFICATION</scope>
</reference>
<evidence type="ECO:0000256" key="1">
    <source>
        <dbReference type="ARBA" id="ARBA00011764"/>
    </source>
</evidence>
<sequence length="268" mass="30098">MANKRRTAKDEDLEMNDAEKMVIASTYADKLEVLSSSDFASKAKVRQRELAFKELAEKVNAVGRGNWSVLQIKAKLNDMKTKAVEIISEKKIEMGLRGDNSPPVYDNVSPTTKMMIVALKDSHLVHGIPGGIDSNDPATFAPVHPKELPVHAKELPITQDREQLDESVEDEPEVAARGPLRKKRRVGTDGREWYTSPFVQDMQEQRTRLVEAEMALLKEQRALAQVQCAVAKWQIEQAKLKIYLLTRNLNPNEIDEAGNLKLPVDSSE</sequence>
<dbReference type="AlphaFoldDB" id="A0A914X2Z1"/>
<organism evidence="5 6">
    <name type="scientific">Plectus sambesii</name>
    <dbReference type="NCBI Taxonomy" id="2011161"/>
    <lineage>
        <taxon>Eukaryota</taxon>
        <taxon>Metazoa</taxon>
        <taxon>Ecdysozoa</taxon>
        <taxon>Nematoda</taxon>
        <taxon>Chromadorea</taxon>
        <taxon>Plectida</taxon>
        <taxon>Plectina</taxon>
        <taxon>Plectoidea</taxon>
        <taxon>Plectidae</taxon>
        <taxon>Plectus</taxon>
    </lineage>
</organism>
<protein>
    <recommendedName>
        <fullName evidence="2">Regulatory protein zeste</fullName>
    </recommendedName>
</protein>
<evidence type="ECO:0000313" key="6">
    <source>
        <dbReference type="WBParaSite" id="PSAMB.scaffold643size44716.g7693.t1"/>
    </source>
</evidence>
<feature type="domain" description="Myb/SANT-like DNA-binding" evidence="4">
    <location>
        <begin position="18"/>
        <end position="83"/>
    </location>
</feature>
<dbReference type="InterPro" id="IPR028002">
    <property type="entry name" value="Myb_DNA-bind_5"/>
</dbReference>
<dbReference type="Pfam" id="PF13873">
    <property type="entry name" value="Myb_DNA-bind_5"/>
    <property type="match status" value="1"/>
</dbReference>
<evidence type="ECO:0000313" key="5">
    <source>
        <dbReference type="Proteomes" id="UP000887566"/>
    </source>
</evidence>
<proteinExistence type="predicted"/>